<feature type="transmembrane region" description="Helical" evidence="1">
    <location>
        <begin position="12"/>
        <end position="35"/>
    </location>
</feature>
<dbReference type="InterPro" id="IPR011050">
    <property type="entry name" value="Pectin_lyase_fold/virulence"/>
</dbReference>
<dbReference type="Proteomes" id="UP000255193">
    <property type="component" value="Unassembled WGS sequence"/>
</dbReference>
<evidence type="ECO:0008006" key="4">
    <source>
        <dbReference type="Google" id="ProtNLM"/>
    </source>
</evidence>
<dbReference type="RefSeq" id="WP_067058764.1">
    <property type="nucleotide sequence ID" value="NZ_UGQA01000001.1"/>
</dbReference>
<protein>
    <recommendedName>
        <fullName evidence="4">Mannuronan 5-epimerase</fullName>
    </recommendedName>
</protein>
<dbReference type="AlphaFoldDB" id="A0A378Q0X4"/>
<keyword evidence="1" id="KW-1133">Transmembrane helix</keyword>
<dbReference type="SUPFAM" id="SSF51126">
    <property type="entry name" value="Pectin lyase-like"/>
    <property type="match status" value="1"/>
</dbReference>
<gene>
    <name evidence="2" type="ORF">NCTC11091_00267</name>
</gene>
<evidence type="ECO:0000256" key="1">
    <source>
        <dbReference type="SAM" id="Phobius"/>
    </source>
</evidence>
<organism evidence="2 3">
    <name type="scientific">Faucicola atlantae</name>
    <dbReference type="NCBI Taxonomy" id="34059"/>
    <lineage>
        <taxon>Bacteria</taxon>
        <taxon>Pseudomonadati</taxon>
        <taxon>Pseudomonadota</taxon>
        <taxon>Gammaproteobacteria</taxon>
        <taxon>Moraxellales</taxon>
        <taxon>Moraxellaceae</taxon>
        <taxon>Faucicola</taxon>
    </lineage>
</organism>
<keyword evidence="1" id="KW-0472">Membrane</keyword>
<dbReference type="EMBL" id="UGQA01000001">
    <property type="protein sequence ID" value="STY94503.1"/>
    <property type="molecule type" value="Genomic_DNA"/>
</dbReference>
<evidence type="ECO:0000313" key="3">
    <source>
        <dbReference type="Proteomes" id="UP000255193"/>
    </source>
</evidence>
<sequence>MPNKSNRRARYLRYTGVAFSMLVLLIAMGIAQFYFTTSHAQGQPMLPSTDARPTWAQMISQWGEALLGKIEQHSHSNTYHEPPPKFAATREAMQTLAAKMREFVPAREQAVDENDVTELDVRTLSHGQVVPIRGNVRLVPANADLWQQNISFVITDSDTTLDCQGALMSSTDDTITAIAVRTLPDQSTGVHNVRIKNCLTLGYNHGLIIEQQTPANARYETLTAGKTTLAAQREQSPHDIWVDNLLVAHTRSSGIFIGDHVQRVDLYGIGVVKAGTVGLYFEFGSGYNTVSHSYFSQNGFRIGKPNREAIAIDSSVNNRIEYSHFDHNGAGGIFLYRNCFEHADDPSRSNHFLRTQGSDGNQIVHNVFANEPVSVWIAARQSRNLKGFACGAYTISETPFARYHLDEAERNQVLNNDFTSGKNAIIIEDDNNLVQGNCFASDLEQPIVIGSTIREQSSEGVVKNNRILDNRCANGARQPTIEFVGHSQAYTQTQ</sequence>
<dbReference type="SMART" id="SM00710">
    <property type="entry name" value="PbH1"/>
    <property type="match status" value="7"/>
</dbReference>
<accession>A0A378Q0X4</accession>
<evidence type="ECO:0000313" key="2">
    <source>
        <dbReference type="EMBL" id="STY94503.1"/>
    </source>
</evidence>
<reference evidence="2 3" key="1">
    <citation type="submission" date="2018-06" db="EMBL/GenBank/DDBJ databases">
        <authorList>
            <consortium name="Pathogen Informatics"/>
            <person name="Doyle S."/>
        </authorList>
    </citation>
    <scope>NUCLEOTIDE SEQUENCE [LARGE SCALE GENOMIC DNA]</scope>
    <source>
        <strain evidence="2 3">NCTC11091</strain>
    </source>
</reference>
<name>A0A378Q0X4_9GAMM</name>
<dbReference type="Gene3D" id="2.160.20.10">
    <property type="entry name" value="Single-stranded right-handed beta-helix, Pectin lyase-like"/>
    <property type="match status" value="1"/>
</dbReference>
<proteinExistence type="predicted"/>
<dbReference type="InterPro" id="IPR012334">
    <property type="entry name" value="Pectin_lyas_fold"/>
</dbReference>
<keyword evidence="1" id="KW-0812">Transmembrane</keyword>
<dbReference type="InterPro" id="IPR006626">
    <property type="entry name" value="PbH1"/>
</dbReference>